<dbReference type="SMART" id="SM00849">
    <property type="entry name" value="Lactamase_B"/>
    <property type="match status" value="1"/>
</dbReference>
<evidence type="ECO:0000256" key="4">
    <source>
        <dbReference type="ARBA" id="ARBA00004286"/>
    </source>
</evidence>
<evidence type="ECO:0000256" key="24">
    <source>
        <dbReference type="ARBA" id="ARBA00065219"/>
    </source>
</evidence>
<dbReference type="GO" id="GO:0006303">
    <property type="term" value="P:double-strand break repair via nonhomologous end joining"/>
    <property type="evidence" value="ECO:0007669"/>
    <property type="project" value="InterPro"/>
</dbReference>
<dbReference type="CDD" id="cd17707">
    <property type="entry name" value="BRCT_XRCC1_rpt2"/>
    <property type="match status" value="1"/>
</dbReference>
<evidence type="ECO:0000256" key="9">
    <source>
        <dbReference type="ARBA" id="ARBA00022723"/>
    </source>
</evidence>
<keyword evidence="19" id="KW-0234">DNA repair</keyword>
<comment type="subcellular location">
    <subcellularLocation>
        <location evidence="4">Chromosome</location>
    </subcellularLocation>
    <subcellularLocation>
        <location evidence="3">Mitochondrion</location>
    </subcellularLocation>
    <subcellularLocation>
        <location evidence="2">Nucleus</location>
    </subcellularLocation>
</comment>
<reference evidence="32" key="1">
    <citation type="submission" date="2025-08" db="UniProtKB">
        <authorList>
            <consortium name="Ensembl"/>
        </authorList>
    </citation>
    <scope>IDENTIFICATION</scope>
</reference>
<gene>
    <name evidence="32" type="primary">XRCC1</name>
</gene>
<keyword evidence="15" id="KW-0007">Acetylation</keyword>
<feature type="domain" description="BRCT" evidence="31">
    <location>
        <begin position="556"/>
        <end position="647"/>
    </location>
</feature>
<evidence type="ECO:0000256" key="26">
    <source>
        <dbReference type="ARBA" id="ARBA00067300"/>
    </source>
</evidence>
<evidence type="ECO:0000259" key="31">
    <source>
        <dbReference type="PROSITE" id="PS50172"/>
    </source>
</evidence>
<accession>A0A8C6VJ15</accession>
<feature type="compositionally biased region" description="Basic and acidic residues" evidence="30">
    <location>
        <begin position="247"/>
        <end position="257"/>
    </location>
</feature>
<dbReference type="CDD" id="cd07724">
    <property type="entry name" value="POD-like_MBL-fold"/>
    <property type="match status" value="1"/>
</dbReference>
<dbReference type="FunFam" id="3.40.50.10190:FF:000012">
    <property type="entry name" value="X-ray repair cross complementing 1"/>
    <property type="match status" value="1"/>
</dbReference>
<dbReference type="CDD" id="cd17725">
    <property type="entry name" value="BRCT_XRCC1_rpt1"/>
    <property type="match status" value="1"/>
</dbReference>
<dbReference type="Gene3D" id="3.40.50.10190">
    <property type="entry name" value="BRCT domain"/>
    <property type="match status" value="2"/>
</dbReference>
<dbReference type="GO" id="GO:0046872">
    <property type="term" value="F:metal ion binding"/>
    <property type="evidence" value="ECO:0007669"/>
    <property type="project" value="UniProtKB-KW"/>
</dbReference>
<keyword evidence="17" id="KW-0408">Iron</keyword>
<keyword evidence="12" id="KW-0832">Ubl conjugation</keyword>
<evidence type="ECO:0000256" key="29">
    <source>
        <dbReference type="ARBA" id="ARBA00079580"/>
    </source>
</evidence>
<dbReference type="InterPro" id="IPR036420">
    <property type="entry name" value="BRCT_dom_sf"/>
</dbReference>
<dbReference type="Pfam" id="PF16589">
    <property type="entry name" value="BRCT_2"/>
    <property type="match status" value="1"/>
</dbReference>
<dbReference type="GO" id="GO:0005739">
    <property type="term" value="C:mitochondrion"/>
    <property type="evidence" value="ECO:0007669"/>
    <property type="project" value="UniProtKB-SubCell"/>
</dbReference>
<feature type="compositionally biased region" description="Low complexity" evidence="30">
    <location>
        <begin position="234"/>
        <end position="246"/>
    </location>
</feature>
<dbReference type="FunFam" id="2.60.120.260:FF:000025">
    <property type="entry name" value="DNA repair protein XRCC1 isoform X1"/>
    <property type="match status" value="1"/>
</dbReference>
<evidence type="ECO:0000256" key="25">
    <source>
        <dbReference type="ARBA" id="ARBA00066686"/>
    </source>
</evidence>
<evidence type="ECO:0000256" key="27">
    <source>
        <dbReference type="ARBA" id="ARBA00068212"/>
    </source>
</evidence>
<evidence type="ECO:0000256" key="1">
    <source>
        <dbReference type="ARBA" id="ARBA00001954"/>
    </source>
</evidence>
<dbReference type="GeneTree" id="ENSGT00390000004140"/>
<feature type="compositionally biased region" description="Acidic residues" evidence="30">
    <location>
        <begin position="540"/>
        <end position="549"/>
    </location>
</feature>
<comment type="subunit">
    <text evidence="24">Homodimer. Monomer. Interacts with TST. May interact with RELA.</text>
</comment>
<evidence type="ECO:0000256" key="16">
    <source>
        <dbReference type="ARBA" id="ARBA00023002"/>
    </source>
</evidence>
<dbReference type="GO" id="GO:0005634">
    <property type="term" value="C:nucleus"/>
    <property type="evidence" value="ECO:0007669"/>
    <property type="project" value="UniProtKB-SubCell"/>
</dbReference>
<dbReference type="GO" id="GO:0050313">
    <property type="term" value="F:sulfur dioxygenase activity"/>
    <property type="evidence" value="ECO:0007669"/>
    <property type="project" value="UniProtKB-EC"/>
</dbReference>
<keyword evidence="14" id="KW-0223">Dioxygenase</keyword>
<evidence type="ECO:0000256" key="8">
    <source>
        <dbReference type="ARBA" id="ARBA00022553"/>
    </source>
</evidence>
<name>A0A8C6VJ15_NAJNA</name>
<keyword evidence="18" id="KW-0496">Mitochondrion</keyword>
<evidence type="ECO:0000256" key="22">
    <source>
        <dbReference type="ARBA" id="ARBA00055460"/>
    </source>
</evidence>
<dbReference type="InterPro" id="IPR001279">
    <property type="entry name" value="Metallo-B-lactamas"/>
</dbReference>
<evidence type="ECO:0000256" key="23">
    <source>
        <dbReference type="ARBA" id="ARBA00064453"/>
    </source>
</evidence>
<sequence>MPEIEIRHVVSASSSDTTHCAENLLKADTYRKWKAAQAGEKQVSVILQFEKEEQIHSIDIGNEGSAFVEVLAGSSASSSEQNYEVLLVTSSFMSPSESKTGTNLNRVRMFGPDKLVKATAEKKWDRVKIVCTQPYTKSLAYGLSFVRFHSPPDSGETHSKAASPKVTKLGQFKVKEDDSNSSSLKPGALFFSRASKPLVSPPKASQNDQPSPSYAAASLQTNKSLSPDSSPSAVEKPTTKTPLKEPTPVKRKFEFSKENAGLPSATKKANPDKSRVTHPPSKKHKVSLSTSPPQKTLPFKKALPTQSSEETAANGSFQQLLQGTVFVLSGFQNPFRSELRDKALEMGAKYRSDWTPDSTHLICAFANTPKYSQVKGLGGTIVRKEWILDCHRTRRCLPCKRYLMAGPDSSSSEQEESEEETPAPPRRPLTPQQRTSVPSPNHKVKPATSPKVTQVVPPRVSSGEEEEEPTTSRNSNIHNNSRASSGDDKFAGLQDNGDEGSGDTEDELRRVEEEHRKKQQGGRRLVPEPDNDPYAGSTDENTDVEEQGEPDQPIPELPDLFVGKCFFLYGEFPSQERRLLNRYIIAFNGEVEDYMNERVNYVITAQEWDDTFDEALNENPNLSFVRPRWIYNCNDRQKLIPHQPTKHGWKRLASTQPGRAKSHASETKATILPAGESTEPNLAEKMFAWTQPRSGMVTPSLPWPYGFAQGRGQRNDVERRPLFESESYTYTYLLADVKTKEAVLIDPVLETAKRDSTLVKQLGLNLLYAVNTHCHADHISGTGLLKQLLPGCRSVISKDSGAVADLLIQEGYHLQFGAFALQARATPGHTDGCLTYVLNDNTMAFTGDALLIRGCGRTDFQQGSAETLYNSVHKKIFTLPGDCLIYPAHDYTGQTVSTVEEERTLNPRLILSKEGFVELMNNLNLPKPKKIDFAVPANLKCGIQDVPV</sequence>
<protein>
    <recommendedName>
        <fullName evidence="27">DNA repair protein XRCC1</fullName>
        <ecNumber evidence="25">1.13.11.18</ecNumber>
    </recommendedName>
    <alternativeName>
        <fullName evidence="26">Persulfide dioxygenase ETHE1, mitochondrial</fullName>
    </alternativeName>
    <alternativeName>
        <fullName evidence="28">Sulfur dioxygenase ETHE1</fullName>
    </alternativeName>
    <alternativeName>
        <fullName evidence="29">X-ray repair cross-complementing protein 1</fullName>
    </alternativeName>
</protein>
<feature type="region of interest" description="Disordered" evidence="30">
    <location>
        <begin position="197"/>
        <end position="311"/>
    </location>
</feature>
<dbReference type="FunFam" id="3.40.50.10190:FF:000008">
    <property type="entry name" value="X-ray repair cross complementing 1"/>
    <property type="match status" value="1"/>
</dbReference>
<evidence type="ECO:0000256" key="20">
    <source>
        <dbReference type="ARBA" id="ARBA00023242"/>
    </source>
</evidence>
<keyword evidence="8" id="KW-0597">Phosphoprotein</keyword>
<comment type="similarity">
    <text evidence="5">Belongs to the metallo-beta-lactamase superfamily. Glyoxalase II family.</text>
</comment>
<dbReference type="PANTHER" id="PTHR11370:SF5">
    <property type="entry name" value="DNA REPAIR PROTEIN XRCC1"/>
    <property type="match status" value="1"/>
</dbReference>
<evidence type="ECO:0000256" key="14">
    <source>
        <dbReference type="ARBA" id="ARBA00022964"/>
    </source>
</evidence>
<keyword evidence="6" id="KW-0158">Chromosome</keyword>
<evidence type="ECO:0000313" key="33">
    <source>
        <dbReference type="Proteomes" id="UP000694559"/>
    </source>
</evidence>
<dbReference type="InterPro" id="IPR045080">
    <property type="entry name" value="BRCT_XRCC1_rpt1"/>
</dbReference>
<keyword evidence="9" id="KW-0479">Metal-binding</keyword>
<dbReference type="InterPro" id="IPR036866">
    <property type="entry name" value="RibonucZ/Hydroxyglut_hydro"/>
</dbReference>
<feature type="compositionally biased region" description="Acidic residues" evidence="30">
    <location>
        <begin position="496"/>
        <end position="506"/>
    </location>
</feature>
<dbReference type="SMART" id="SM00292">
    <property type="entry name" value="BRCT"/>
    <property type="match status" value="2"/>
</dbReference>
<dbReference type="SUPFAM" id="SSF52113">
    <property type="entry name" value="BRCT domain"/>
    <property type="match status" value="2"/>
</dbReference>
<reference evidence="32" key="2">
    <citation type="submission" date="2025-09" db="UniProtKB">
        <authorList>
            <consortium name="Ensembl"/>
        </authorList>
    </citation>
    <scope>IDENTIFICATION</scope>
</reference>
<feature type="compositionally biased region" description="Basic and acidic residues" evidence="30">
    <location>
        <begin position="507"/>
        <end position="516"/>
    </location>
</feature>
<evidence type="ECO:0000256" key="15">
    <source>
        <dbReference type="ARBA" id="ARBA00022990"/>
    </source>
</evidence>
<dbReference type="InterPro" id="IPR001357">
    <property type="entry name" value="BRCT_dom"/>
</dbReference>
<dbReference type="Ensembl" id="ENSNNAT00000005947.1">
    <property type="protein sequence ID" value="ENSNNAP00000005691.1"/>
    <property type="gene ID" value="ENSNNAG00000003829.1"/>
</dbReference>
<dbReference type="GO" id="GO:0005694">
    <property type="term" value="C:chromosome"/>
    <property type="evidence" value="ECO:0007669"/>
    <property type="project" value="UniProtKB-SubCell"/>
</dbReference>
<feature type="compositionally biased region" description="Polar residues" evidence="30">
    <location>
        <begin position="471"/>
        <end position="484"/>
    </location>
</feature>
<dbReference type="InterPro" id="IPR044528">
    <property type="entry name" value="POD-like_MBL-fold"/>
</dbReference>
<keyword evidence="11" id="KW-0227">DNA damage</keyword>
<dbReference type="GO" id="GO:0003684">
    <property type="term" value="F:damaged DNA binding"/>
    <property type="evidence" value="ECO:0007669"/>
    <property type="project" value="InterPro"/>
</dbReference>
<dbReference type="OrthoDB" id="25840at2759"/>
<dbReference type="Gene3D" id="2.60.120.260">
    <property type="entry name" value="Galactose-binding domain-like"/>
    <property type="match status" value="1"/>
</dbReference>
<evidence type="ECO:0000256" key="21">
    <source>
        <dbReference type="ARBA" id="ARBA00050990"/>
    </source>
</evidence>
<dbReference type="GO" id="GO:0006284">
    <property type="term" value="P:base-excision repair"/>
    <property type="evidence" value="ECO:0007669"/>
    <property type="project" value="InterPro"/>
</dbReference>
<comment type="cofactor">
    <cofactor evidence="1">
        <name>Fe(2+)</name>
        <dbReference type="ChEBI" id="CHEBI:29033"/>
    </cofactor>
</comment>
<organism evidence="32 33">
    <name type="scientific">Naja naja</name>
    <name type="common">Indian cobra</name>
    <dbReference type="NCBI Taxonomy" id="35670"/>
    <lineage>
        <taxon>Eukaryota</taxon>
        <taxon>Metazoa</taxon>
        <taxon>Chordata</taxon>
        <taxon>Craniata</taxon>
        <taxon>Vertebrata</taxon>
        <taxon>Euteleostomi</taxon>
        <taxon>Lepidosauria</taxon>
        <taxon>Squamata</taxon>
        <taxon>Bifurcata</taxon>
        <taxon>Unidentata</taxon>
        <taxon>Episquamata</taxon>
        <taxon>Toxicofera</taxon>
        <taxon>Serpentes</taxon>
        <taxon>Colubroidea</taxon>
        <taxon>Elapidae</taxon>
        <taxon>Elapinae</taxon>
        <taxon>Naja</taxon>
    </lineage>
</organism>
<evidence type="ECO:0000256" key="2">
    <source>
        <dbReference type="ARBA" id="ARBA00004123"/>
    </source>
</evidence>
<dbReference type="Pfam" id="PF01834">
    <property type="entry name" value="XRCC1_N"/>
    <property type="match status" value="1"/>
</dbReference>
<evidence type="ECO:0000256" key="19">
    <source>
        <dbReference type="ARBA" id="ARBA00023204"/>
    </source>
</evidence>
<dbReference type="PANTHER" id="PTHR11370">
    <property type="entry name" value="DNA-REPAIR PROTEIN XRCC1"/>
    <property type="match status" value="1"/>
</dbReference>
<dbReference type="Pfam" id="PF00533">
    <property type="entry name" value="BRCT"/>
    <property type="match status" value="1"/>
</dbReference>
<keyword evidence="33" id="KW-1185">Reference proteome</keyword>
<dbReference type="PROSITE" id="PS50172">
    <property type="entry name" value="BRCT"/>
    <property type="match status" value="2"/>
</dbReference>
<evidence type="ECO:0000256" key="12">
    <source>
        <dbReference type="ARBA" id="ARBA00022843"/>
    </source>
</evidence>
<evidence type="ECO:0000256" key="5">
    <source>
        <dbReference type="ARBA" id="ARBA00006759"/>
    </source>
</evidence>
<evidence type="ECO:0000256" key="11">
    <source>
        <dbReference type="ARBA" id="ARBA00022763"/>
    </source>
</evidence>
<keyword evidence="16" id="KW-0560">Oxidoreductase</keyword>
<feature type="region of interest" description="Disordered" evidence="30">
    <location>
        <begin position="644"/>
        <end position="668"/>
    </location>
</feature>
<feature type="region of interest" description="Disordered" evidence="30">
    <location>
        <begin position="405"/>
        <end position="556"/>
    </location>
</feature>
<dbReference type="InterPro" id="IPR008979">
    <property type="entry name" value="Galactose-bd-like_sf"/>
</dbReference>
<comment type="catalytic activity">
    <reaction evidence="21">
        <text>S-sulfanylglutathione + O2 + H2O = sulfite + glutathione + 2 H(+)</text>
        <dbReference type="Rhea" id="RHEA:12981"/>
        <dbReference type="ChEBI" id="CHEBI:15377"/>
        <dbReference type="ChEBI" id="CHEBI:15378"/>
        <dbReference type="ChEBI" id="CHEBI:15379"/>
        <dbReference type="ChEBI" id="CHEBI:17359"/>
        <dbReference type="ChEBI" id="CHEBI:57925"/>
        <dbReference type="ChEBI" id="CHEBI:58905"/>
        <dbReference type="EC" id="1.13.11.18"/>
    </reaction>
</comment>
<feature type="compositionally biased region" description="Polar residues" evidence="30">
    <location>
        <begin position="203"/>
        <end position="232"/>
    </location>
</feature>
<evidence type="ECO:0000256" key="18">
    <source>
        <dbReference type="ARBA" id="ARBA00023128"/>
    </source>
</evidence>
<dbReference type="Pfam" id="PF00753">
    <property type="entry name" value="Lactamase_B"/>
    <property type="match status" value="1"/>
</dbReference>
<dbReference type="SUPFAM" id="SSF56281">
    <property type="entry name" value="Metallo-hydrolase/oxidoreductase"/>
    <property type="match status" value="1"/>
</dbReference>
<evidence type="ECO:0000256" key="6">
    <source>
        <dbReference type="ARBA" id="ARBA00022454"/>
    </source>
</evidence>
<dbReference type="EC" id="1.13.11.18" evidence="25"/>
<evidence type="ECO:0000256" key="17">
    <source>
        <dbReference type="ARBA" id="ARBA00023004"/>
    </source>
</evidence>
<comment type="subunit">
    <text evidence="23">Homodimer. Interacts with polynucleotide kinase (PNK), DNA polymerase-beta (POLB) and DNA ligase III (LIG3). Interacts with APTX and APLF. Interacts with APEX1; the interaction is induced by SIRT1 and increases with the acetylated form of APEX1. Interacts with (poly-ADP-ribosylated) PARP1.</text>
</comment>
<dbReference type="SUPFAM" id="SSF49785">
    <property type="entry name" value="Galactose-binding domain-like"/>
    <property type="match status" value="1"/>
</dbReference>
<evidence type="ECO:0000256" key="7">
    <source>
        <dbReference type="ARBA" id="ARBA00022499"/>
    </source>
</evidence>
<keyword evidence="20" id="KW-0539">Nucleus</keyword>
<evidence type="ECO:0000256" key="3">
    <source>
        <dbReference type="ARBA" id="ARBA00004173"/>
    </source>
</evidence>
<evidence type="ECO:0000256" key="10">
    <source>
        <dbReference type="ARBA" id="ARBA00022737"/>
    </source>
</evidence>
<keyword evidence="7" id="KW-1017">Isopeptide bond</keyword>
<keyword evidence="13" id="KW-0809">Transit peptide</keyword>
<dbReference type="Gene3D" id="3.60.15.10">
    <property type="entry name" value="Ribonuclease Z/Hydroxyacylglutathione hydrolase-like"/>
    <property type="match status" value="1"/>
</dbReference>
<proteinExistence type="inferred from homology"/>
<feature type="domain" description="BRCT" evidence="31">
    <location>
        <begin position="316"/>
        <end position="404"/>
    </location>
</feature>
<dbReference type="Proteomes" id="UP000694559">
    <property type="component" value="Unplaced"/>
</dbReference>
<evidence type="ECO:0000313" key="32">
    <source>
        <dbReference type="Ensembl" id="ENSNNAP00000005691.1"/>
    </source>
</evidence>
<dbReference type="GO" id="GO:0000012">
    <property type="term" value="P:single strand break repair"/>
    <property type="evidence" value="ECO:0007669"/>
    <property type="project" value="InterPro"/>
</dbReference>
<comment type="function">
    <text evidence="22">Scaffold protein involved in DNA single-strand break repair by mediating the assembly of DNA break repair protein complexes. Negatively regulates ADP-ribosyltransferase activity of PARP1 during base-excision repair in order to prevent excessive PARP1 activity. Recognizes and binds poly-ADP-ribose chains: specifically binds auto-poly-ADP-ribosylated PARP1, limiting its activity.</text>
</comment>
<dbReference type="AlphaFoldDB" id="A0A8C6VJ15"/>
<evidence type="ECO:0000256" key="13">
    <source>
        <dbReference type="ARBA" id="ARBA00022946"/>
    </source>
</evidence>
<dbReference type="FunFam" id="3.60.15.10:FF:000013">
    <property type="entry name" value="Persulfide dioxygenase ETHE1, mitochondrial"/>
    <property type="match status" value="1"/>
</dbReference>
<dbReference type="GO" id="GO:0006749">
    <property type="term" value="P:glutathione metabolic process"/>
    <property type="evidence" value="ECO:0007669"/>
    <property type="project" value="InterPro"/>
</dbReference>
<dbReference type="InterPro" id="IPR002706">
    <property type="entry name" value="Xrcc1_N"/>
</dbReference>
<keyword evidence="10" id="KW-0677">Repeat</keyword>
<evidence type="ECO:0000256" key="28">
    <source>
        <dbReference type="ARBA" id="ARBA00077964"/>
    </source>
</evidence>
<evidence type="ECO:0000256" key="30">
    <source>
        <dbReference type="SAM" id="MobiDB-lite"/>
    </source>
</evidence>